<sequence length="448" mass="51353">MAYLSKLAHALNMRVLTTNCYETIHTWEPDCYKAIWVATPNGFWVSLRTYLTFYTLTTLIGRKGNLRKIEWKKFFIDVMRSSTFLTINLLLFQFFLCQVRHLLGFFTIPTMGWLTSIFATFCAILIEKQSRRPALALYTANLASETLYRQLCNHGYLFRMKYGECIPFAIGVGIFMFLRARGKLQPTLQKVLNFSHCLTPSEDIMDLKKLPDDFHALLAKLRHDFNKAEKCEHKYSCVSVAVESFVKNFAIGTGISGALVLLGNLRKLLTNPSMIPRILFSLRNLKLPLFFGLMPFLFHVTRCLLNRRADCPKEISDTVAGIVSGASMTVYPSVTIGMYTMWKGIEAVYLCLMESKILPAIPFGDIILYTFSTAYMLWATIVEPQAIRKGYLGFLTQLTGNRIIAFNRDLYEHFGFQSKLMFPHAQPVLNTKYVTLNPMLYQKIMPPH</sequence>
<comment type="similarity">
    <text evidence="2">Belongs to the TMEM135 family.</text>
</comment>
<feature type="transmembrane region" description="Helical" evidence="6">
    <location>
        <begin position="43"/>
        <end position="62"/>
    </location>
</feature>
<evidence type="ECO:0000256" key="1">
    <source>
        <dbReference type="ARBA" id="ARBA00004127"/>
    </source>
</evidence>
<keyword evidence="5 6" id="KW-0472">Membrane</keyword>
<reference evidence="8 9" key="1">
    <citation type="submission" date="2023-08" db="EMBL/GenBank/DDBJ databases">
        <title>A Necator americanus chromosomal reference genome.</title>
        <authorList>
            <person name="Ilik V."/>
            <person name="Petrzelkova K.J."/>
            <person name="Pardy F."/>
            <person name="Fuh T."/>
            <person name="Niatou-Singa F.S."/>
            <person name="Gouil Q."/>
            <person name="Baker L."/>
            <person name="Ritchie M.E."/>
            <person name="Jex A.R."/>
            <person name="Gazzola D."/>
            <person name="Li H."/>
            <person name="Toshio Fujiwara R."/>
            <person name="Zhan B."/>
            <person name="Aroian R.V."/>
            <person name="Pafco B."/>
            <person name="Schwarz E.M."/>
        </authorList>
    </citation>
    <scope>NUCLEOTIDE SEQUENCE [LARGE SCALE GENOMIC DNA]</scope>
    <source>
        <strain evidence="8 9">Aroian</strain>
        <tissue evidence="8">Whole animal</tissue>
    </source>
</reference>
<keyword evidence="4 6" id="KW-1133">Transmembrane helix</keyword>
<evidence type="ECO:0000313" key="8">
    <source>
        <dbReference type="EMBL" id="KAK6766137.1"/>
    </source>
</evidence>
<dbReference type="EMBL" id="JAVFWL010000006">
    <property type="protein sequence ID" value="KAK6766137.1"/>
    <property type="molecule type" value="Genomic_DNA"/>
</dbReference>
<protein>
    <recommendedName>
        <fullName evidence="7">Transmembrane protein 135 N-terminal domain-containing protein</fullName>
    </recommendedName>
</protein>
<evidence type="ECO:0000259" key="7">
    <source>
        <dbReference type="Pfam" id="PF15982"/>
    </source>
</evidence>
<dbReference type="PANTHER" id="PTHR12459:SF15">
    <property type="entry name" value="TRANSMEMBRANE PROTEIN 135"/>
    <property type="match status" value="1"/>
</dbReference>
<feature type="transmembrane region" description="Helical" evidence="6">
    <location>
        <begin position="74"/>
        <end position="96"/>
    </location>
</feature>
<comment type="caution">
    <text evidence="8">The sequence shown here is derived from an EMBL/GenBank/DDBJ whole genome shotgun (WGS) entry which is preliminary data.</text>
</comment>
<feature type="transmembrane region" description="Helical" evidence="6">
    <location>
        <begin position="360"/>
        <end position="382"/>
    </location>
</feature>
<evidence type="ECO:0000313" key="9">
    <source>
        <dbReference type="Proteomes" id="UP001303046"/>
    </source>
</evidence>
<evidence type="ECO:0000256" key="3">
    <source>
        <dbReference type="ARBA" id="ARBA00022692"/>
    </source>
</evidence>
<gene>
    <name evidence="8" type="primary">Necator_chrX.g25981</name>
    <name evidence="8" type="ORF">RB195_025815</name>
</gene>
<keyword evidence="9" id="KW-1185">Reference proteome</keyword>
<dbReference type="PANTHER" id="PTHR12459">
    <property type="entry name" value="TRANSMEMBRANE PROTEIN 135-RELATED"/>
    <property type="match status" value="1"/>
</dbReference>
<dbReference type="InterPro" id="IPR031926">
    <property type="entry name" value="TMEM135_N"/>
</dbReference>
<proteinExistence type="inferred from homology"/>
<organism evidence="8 9">
    <name type="scientific">Necator americanus</name>
    <name type="common">Human hookworm</name>
    <dbReference type="NCBI Taxonomy" id="51031"/>
    <lineage>
        <taxon>Eukaryota</taxon>
        <taxon>Metazoa</taxon>
        <taxon>Ecdysozoa</taxon>
        <taxon>Nematoda</taxon>
        <taxon>Chromadorea</taxon>
        <taxon>Rhabditida</taxon>
        <taxon>Rhabditina</taxon>
        <taxon>Rhabditomorpha</taxon>
        <taxon>Strongyloidea</taxon>
        <taxon>Ancylostomatidae</taxon>
        <taxon>Bunostominae</taxon>
        <taxon>Necator</taxon>
    </lineage>
</organism>
<evidence type="ECO:0000256" key="5">
    <source>
        <dbReference type="ARBA" id="ARBA00023136"/>
    </source>
</evidence>
<feature type="transmembrane region" description="Helical" evidence="6">
    <location>
        <begin position="285"/>
        <end position="305"/>
    </location>
</feature>
<name>A0ABR1EU10_NECAM</name>
<dbReference type="Proteomes" id="UP001303046">
    <property type="component" value="Unassembled WGS sequence"/>
</dbReference>
<keyword evidence="3 6" id="KW-0812">Transmembrane</keyword>
<feature type="transmembrane region" description="Helical" evidence="6">
    <location>
        <begin position="102"/>
        <end position="126"/>
    </location>
</feature>
<comment type="subcellular location">
    <subcellularLocation>
        <location evidence="1">Endomembrane system</location>
        <topology evidence="1">Multi-pass membrane protein</topology>
    </subcellularLocation>
</comment>
<evidence type="ECO:0000256" key="6">
    <source>
        <dbReference type="SAM" id="Phobius"/>
    </source>
</evidence>
<evidence type="ECO:0000256" key="4">
    <source>
        <dbReference type="ARBA" id="ARBA00022989"/>
    </source>
</evidence>
<dbReference type="Pfam" id="PF15982">
    <property type="entry name" value="TMEM135_C_rich"/>
    <property type="match status" value="1"/>
</dbReference>
<evidence type="ECO:0000256" key="2">
    <source>
        <dbReference type="ARBA" id="ARBA00008924"/>
    </source>
</evidence>
<dbReference type="InterPro" id="IPR026749">
    <property type="entry name" value="Tmem135"/>
</dbReference>
<feature type="transmembrane region" description="Helical" evidence="6">
    <location>
        <begin position="245"/>
        <end position="265"/>
    </location>
</feature>
<feature type="transmembrane region" description="Helical" evidence="6">
    <location>
        <begin position="317"/>
        <end position="340"/>
    </location>
</feature>
<feature type="domain" description="Transmembrane protein 135 N-terminal" evidence="7">
    <location>
        <begin position="18"/>
        <end position="149"/>
    </location>
</feature>
<accession>A0ABR1EU10</accession>